<dbReference type="InterPro" id="IPR050123">
    <property type="entry name" value="Prok_molybdopt-oxidoreductase"/>
</dbReference>
<dbReference type="GO" id="GO:0046872">
    <property type="term" value="F:metal ion binding"/>
    <property type="evidence" value="ECO:0007669"/>
    <property type="project" value="UniProtKB-KW"/>
</dbReference>
<dbReference type="Gene3D" id="3.40.50.740">
    <property type="match status" value="1"/>
</dbReference>
<dbReference type="GO" id="GO:0016020">
    <property type="term" value="C:membrane"/>
    <property type="evidence" value="ECO:0007669"/>
    <property type="project" value="TreeGrafter"/>
</dbReference>
<sequence length="79" mass="8799">MSQRLTTPMVREDGRLRDATWDEALERAAAGFRSVIDEHGPTSFGIFSCSKTTNEVNYAVQRFARSVVGSNNIDSCNRT</sequence>
<feature type="domain" description="Molybdopterin oxidoreductase" evidence="4">
    <location>
        <begin position="4"/>
        <end position="78"/>
    </location>
</feature>
<dbReference type="GO" id="GO:0051536">
    <property type="term" value="F:iron-sulfur cluster binding"/>
    <property type="evidence" value="ECO:0007669"/>
    <property type="project" value="UniProtKB-KW"/>
</dbReference>
<dbReference type="GO" id="GO:0022904">
    <property type="term" value="P:respiratory electron transport chain"/>
    <property type="evidence" value="ECO:0007669"/>
    <property type="project" value="TreeGrafter"/>
</dbReference>
<evidence type="ECO:0000259" key="4">
    <source>
        <dbReference type="Pfam" id="PF00384"/>
    </source>
</evidence>
<dbReference type="PANTHER" id="PTHR43105">
    <property type="entry name" value="RESPIRATORY NITRATE REDUCTASE"/>
    <property type="match status" value="1"/>
</dbReference>
<evidence type="ECO:0000256" key="3">
    <source>
        <dbReference type="ARBA" id="ARBA00023014"/>
    </source>
</evidence>
<proteinExistence type="predicted"/>
<accession>A0A382KND1</accession>
<gene>
    <name evidence="5" type="ORF">METZ01_LOCUS278623</name>
</gene>
<dbReference type="EMBL" id="UINC01081679">
    <property type="protein sequence ID" value="SVC25769.1"/>
    <property type="molecule type" value="Genomic_DNA"/>
</dbReference>
<dbReference type="SUPFAM" id="SSF53706">
    <property type="entry name" value="Formate dehydrogenase/DMSO reductase, domains 1-3"/>
    <property type="match status" value="1"/>
</dbReference>
<keyword evidence="3" id="KW-0411">Iron-sulfur</keyword>
<protein>
    <recommendedName>
        <fullName evidence="4">Molybdopterin oxidoreductase domain-containing protein</fullName>
    </recommendedName>
</protein>
<keyword evidence="2" id="KW-0408">Iron</keyword>
<evidence type="ECO:0000256" key="1">
    <source>
        <dbReference type="ARBA" id="ARBA00022723"/>
    </source>
</evidence>
<organism evidence="5">
    <name type="scientific">marine metagenome</name>
    <dbReference type="NCBI Taxonomy" id="408172"/>
    <lineage>
        <taxon>unclassified sequences</taxon>
        <taxon>metagenomes</taxon>
        <taxon>ecological metagenomes</taxon>
    </lineage>
</organism>
<dbReference type="InterPro" id="IPR006656">
    <property type="entry name" value="Mopterin_OxRdtase"/>
</dbReference>
<name>A0A382KND1_9ZZZZ</name>
<dbReference type="AlphaFoldDB" id="A0A382KND1"/>
<reference evidence="5" key="1">
    <citation type="submission" date="2018-05" db="EMBL/GenBank/DDBJ databases">
        <authorList>
            <person name="Lanie J.A."/>
            <person name="Ng W.-L."/>
            <person name="Kazmierczak K.M."/>
            <person name="Andrzejewski T.M."/>
            <person name="Davidsen T.M."/>
            <person name="Wayne K.J."/>
            <person name="Tettelin H."/>
            <person name="Glass J.I."/>
            <person name="Rusch D."/>
            <person name="Podicherti R."/>
            <person name="Tsui H.-C.T."/>
            <person name="Winkler M.E."/>
        </authorList>
    </citation>
    <scope>NUCLEOTIDE SEQUENCE</scope>
</reference>
<dbReference type="PANTHER" id="PTHR43105:SF10">
    <property type="entry name" value="NADH-QUINONE OXIDOREDUCTASE SUBUNIT G"/>
    <property type="match status" value="1"/>
</dbReference>
<evidence type="ECO:0000313" key="5">
    <source>
        <dbReference type="EMBL" id="SVC25769.1"/>
    </source>
</evidence>
<keyword evidence="1" id="KW-0479">Metal-binding</keyword>
<dbReference type="Pfam" id="PF00384">
    <property type="entry name" value="Molybdopterin"/>
    <property type="match status" value="1"/>
</dbReference>
<dbReference type="GO" id="GO:0003954">
    <property type="term" value="F:NADH dehydrogenase activity"/>
    <property type="evidence" value="ECO:0007669"/>
    <property type="project" value="TreeGrafter"/>
</dbReference>
<evidence type="ECO:0000256" key="2">
    <source>
        <dbReference type="ARBA" id="ARBA00023004"/>
    </source>
</evidence>